<evidence type="ECO:0000313" key="3">
    <source>
        <dbReference type="Proteomes" id="UP000017836"/>
    </source>
</evidence>
<dbReference type="AlphaFoldDB" id="W1P4K5"/>
<organism evidence="2 3">
    <name type="scientific">Amborella trichopoda</name>
    <dbReference type="NCBI Taxonomy" id="13333"/>
    <lineage>
        <taxon>Eukaryota</taxon>
        <taxon>Viridiplantae</taxon>
        <taxon>Streptophyta</taxon>
        <taxon>Embryophyta</taxon>
        <taxon>Tracheophyta</taxon>
        <taxon>Spermatophyta</taxon>
        <taxon>Magnoliopsida</taxon>
        <taxon>Amborellales</taxon>
        <taxon>Amborellaceae</taxon>
        <taxon>Amborella</taxon>
    </lineage>
</organism>
<accession>W1P4K5</accession>
<sequence length="87" mass="9925">MTPTMLNDLVYIQMNSKMMATSRKNEIRDCNAINLEQLGSLPEEVSEKVEHEDTSPDDDDDDAWLHDLGIIPFQTPNFSFDSTMPYA</sequence>
<evidence type="ECO:0000256" key="1">
    <source>
        <dbReference type="SAM" id="MobiDB-lite"/>
    </source>
</evidence>
<dbReference type="EMBL" id="KI394524">
    <property type="protein sequence ID" value="ERN02584.1"/>
    <property type="molecule type" value="Genomic_DNA"/>
</dbReference>
<protein>
    <submittedName>
        <fullName evidence="2">Uncharacterized protein</fullName>
    </submittedName>
</protein>
<keyword evidence="3" id="KW-1185">Reference proteome</keyword>
<dbReference type="Gramene" id="ERN02584">
    <property type="protein sequence ID" value="ERN02584"/>
    <property type="gene ID" value="AMTR_s00087p00099560"/>
</dbReference>
<dbReference type="HOGENOM" id="CLU_2486359_0_0_1"/>
<feature type="compositionally biased region" description="Basic and acidic residues" evidence="1">
    <location>
        <begin position="45"/>
        <end position="54"/>
    </location>
</feature>
<name>W1P4K5_AMBTC</name>
<evidence type="ECO:0000313" key="2">
    <source>
        <dbReference type="EMBL" id="ERN02584.1"/>
    </source>
</evidence>
<feature type="region of interest" description="Disordered" evidence="1">
    <location>
        <begin position="39"/>
        <end position="61"/>
    </location>
</feature>
<gene>
    <name evidence="2" type="ORF">AMTR_s00087p00099560</name>
</gene>
<reference evidence="3" key="1">
    <citation type="journal article" date="2013" name="Science">
        <title>The Amborella genome and the evolution of flowering plants.</title>
        <authorList>
            <consortium name="Amborella Genome Project"/>
        </authorList>
    </citation>
    <scope>NUCLEOTIDE SEQUENCE [LARGE SCALE GENOMIC DNA]</scope>
</reference>
<dbReference type="Proteomes" id="UP000017836">
    <property type="component" value="Unassembled WGS sequence"/>
</dbReference>
<proteinExistence type="predicted"/>